<dbReference type="RefSeq" id="WP_275682167.1">
    <property type="nucleotide sequence ID" value="NZ_JAJLJH010000002.1"/>
</dbReference>
<feature type="signal peptide" evidence="2">
    <location>
        <begin position="1"/>
        <end position="25"/>
    </location>
</feature>
<evidence type="ECO:0000256" key="1">
    <source>
        <dbReference type="SAM" id="MobiDB-lite"/>
    </source>
</evidence>
<protein>
    <submittedName>
        <fullName evidence="3">Uncharacterized protein</fullName>
    </submittedName>
</protein>
<sequence>MSPMHKSITALAASALLATVGFATAQSTDTVTTDANGNQTTTTTTVDTATQVIPAPPTGVIELAKPKNTVMPTDKQPDGPLGMENNLMTTGVVDGITRPSIGDHATPPIPGPDTTVAVTKETTTTTTIAPPAPAPVEAAPAPVAEPTPAPQAAPEPMPAPKADRN</sequence>
<reference evidence="3" key="1">
    <citation type="submission" date="2021-11" db="EMBL/GenBank/DDBJ databases">
        <title>BS-T2-15 a new species belonging to the Comamonadaceae family isolated from the soil of a French oak forest.</title>
        <authorList>
            <person name="Mieszkin S."/>
            <person name="Alain K."/>
        </authorList>
    </citation>
    <scope>NUCLEOTIDE SEQUENCE</scope>
    <source>
        <strain evidence="3">BS-T2-15</strain>
    </source>
</reference>
<accession>A0A9X2C2K4</accession>
<comment type="caution">
    <text evidence="3">The sequence shown here is derived from an EMBL/GenBank/DDBJ whole genome shotgun (WGS) entry which is preliminary data.</text>
</comment>
<keyword evidence="2" id="KW-0732">Signal</keyword>
<proteinExistence type="predicted"/>
<feature type="compositionally biased region" description="Pro residues" evidence="1">
    <location>
        <begin position="143"/>
        <end position="159"/>
    </location>
</feature>
<dbReference type="EMBL" id="JAJLJH010000002">
    <property type="protein sequence ID" value="MCK9686135.1"/>
    <property type="molecule type" value="Genomic_DNA"/>
</dbReference>
<evidence type="ECO:0000256" key="2">
    <source>
        <dbReference type="SAM" id="SignalP"/>
    </source>
</evidence>
<evidence type="ECO:0000313" key="4">
    <source>
        <dbReference type="Proteomes" id="UP001139353"/>
    </source>
</evidence>
<feature type="chain" id="PRO_5040754135" evidence="2">
    <location>
        <begin position="26"/>
        <end position="165"/>
    </location>
</feature>
<evidence type="ECO:0000313" key="3">
    <source>
        <dbReference type="EMBL" id="MCK9686135.1"/>
    </source>
</evidence>
<gene>
    <name evidence="3" type="ORF">LPC04_10505</name>
</gene>
<feature type="compositionally biased region" description="Low complexity" evidence="1">
    <location>
        <begin position="114"/>
        <end position="142"/>
    </location>
</feature>
<feature type="region of interest" description="Disordered" evidence="1">
    <location>
        <begin position="67"/>
        <end position="165"/>
    </location>
</feature>
<name>A0A9X2C2K4_9BURK</name>
<dbReference type="Proteomes" id="UP001139353">
    <property type="component" value="Unassembled WGS sequence"/>
</dbReference>
<dbReference type="AlphaFoldDB" id="A0A9X2C2K4"/>
<organism evidence="3 4">
    <name type="scientific">Scleromatobacter humisilvae</name>
    <dbReference type="NCBI Taxonomy" id="2897159"/>
    <lineage>
        <taxon>Bacteria</taxon>
        <taxon>Pseudomonadati</taxon>
        <taxon>Pseudomonadota</taxon>
        <taxon>Betaproteobacteria</taxon>
        <taxon>Burkholderiales</taxon>
        <taxon>Sphaerotilaceae</taxon>
        <taxon>Scleromatobacter</taxon>
    </lineage>
</organism>
<keyword evidence="4" id="KW-1185">Reference proteome</keyword>